<reference evidence="1 2" key="1">
    <citation type="submission" date="2024-09" db="EMBL/GenBank/DDBJ databases">
        <authorList>
            <person name="Sun Q."/>
            <person name="Mori K."/>
        </authorList>
    </citation>
    <scope>NUCLEOTIDE SEQUENCE [LARGE SCALE GENOMIC DNA]</scope>
    <source>
        <strain evidence="1 2">CGMCC 1.15906</strain>
    </source>
</reference>
<sequence length="184" mass="20132">MKAYLGNINDTVDDAQIALAITAASRAVDRHCNRQFGLVAAPEERTYTAYWSSDLRKYVVYVDDFMTTTGLVITDDEGTAITDYTLKRTNADKDGVPWTHIVLNSGGNCRGDGITVTARYGWTTVPVAVQQATVLQAMRLFKRRGAPFGVAGSPELGSELRLLSKVDPDVAVVLGPYLRWWSAA</sequence>
<dbReference type="Gene3D" id="1.10.3230.30">
    <property type="entry name" value="Phage gp6-like head-tail connector protein"/>
    <property type="match status" value="1"/>
</dbReference>
<dbReference type="Proteomes" id="UP001589890">
    <property type="component" value="Unassembled WGS sequence"/>
</dbReference>
<comment type="caution">
    <text evidence="1">The sequence shown here is derived from an EMBL/GenBank/DDBJ whole genome shotgun (WGS) entry which is preliminary data.</text>
</comment>
<evidence type="ECO:0000313" key="1">
    <source>
        <dbReference type="EMBL" id="MFC0628545.1"/>
    </source>
</evidence>
<dbReference type="RefSeq" id="WP_380055008.1">
    <property type="nucleotide sequence ID" value="NZ_JBHLTC010000039.1"/>
</dbReference>
<proteinExistence type="predicted"/>
<gene>
    <name evidence="1" type="ORF">ACFFGN_31035</name>
</gene>
<keyword evidence="2" id="KW-1185">Reference proteome</keyword>
<dbReference type="EMBL" id="JBHLTC010000039">
    <property type="protein sequence ID" value="MFC0628545.1"/>
    <property type="molecule type" value="Genomic_DNA"/>
</dbReference>
<name>A0ABV6QV94_9ACTN</name>
<evidence type="ECO:0000313" key="2">
    <source>
        <dbReference type="Proteomes" id="UP001589890"/>
    </source>
</evidence>
<organism evidence="1 2">
    <name type="scientific">Kribbella deserti</name>
    <dbReference type="NCBI Taxonomy" id="1926257"/>
    <lineage>
        <taxon>Bacteria</taxon>
        <taxon>Bacillati</taxon>
        <taxon>Actinomycetota</taxon>
        <taxon>Actinomycetes</taxon>
        <taxon>Propionibacteriales</taxon>
        <taxon>Kribbellaceae</taxon>
        <taxon>Kribbella</taxon>
    </lineage>
</organism>
<protein>
    <submittedName>
        <fullName evidence="1">Phage gp6-like head-tail connector protein</fullName>
    </submittedName>
</protein>
<accession>A0ABV6QV94</accession>